<protein>
    <recommendedName>
        <fullName evidence="4">Transmembrane protein</fullName>
    </recommendedName>
</protein>
<keyword evidence="3" id="KW-1185">Reference proteome</keyword>
<keyword evidence="1" id="KW-1133">Transmembrane helix</keyword>
<comment type="caution">
    <text evidence="2">The sequence shown here is derived from an EMBL/GenBank/DDBJ whole genome shotgun (WGS) entry which is preliminary data.</text>
</comment>
<organism evidence="2 3">
    <name type="scientific">Cystoisospora suis</name>
    <dbReference type="NCBI Taxonomy" id="483139"/>
    <lineage>
        <taxon>Eukaryota</taxon>
        <taxon>Sar</taxon>
        <taxon>Alveolata</taxon>
        <taxon>Apicomplexa</taxon>
        <taxon>Conoidasida</taxon>
        <taxon>Coccidia</taxon>
        <taxon>Eucoccidiorida</taxon>
        <taxon>Eimeriorina</taxon>
        <taxon>Sarcocystidae</taxon>
        <taxon>Cystoisospora</taxon>
    </lineage>
</organism>
<dbReference type="Proteomes" id="UP000221165">
    <property type="component" value="Unassembled WGS sequence"/>
</dbReference>
<sequence>MEAQHVHFQTPYTHRYLDRSATHTCMQVSIHAYLYRRSLACKEEEEWEEKGEEKSLLFFSSLVLHLHVLLSQGKSRNDREGMLLFFFFLFFFCFFFFPSILCVVSYLVVYVYACAFH</sequence>
<keyword evidence="1" id="KW-0472">Membrane</keyword>
<dbReference type="GeneID" id="94430608"/>
<gene>
    <name evidence="2" type="ORF">CSUI_007248</name>
</gene>
<dbReference type="AlphaFoldDB" id="A0A2C6KRA0"/>
<evidence type="ECO:0008006" key="4">
    <source>
        <dbReference type="Google" id="ProtNLM"/>
    </source>
</evidence>
<dbReference type="RefSeq" id="XP_067920627.1">
    <property type="nucleotide sequence ID" value="XM_068067397.1"/>
</dbReference>
<keyword evidence="1" id="KW-0812">Transmembrane</keyword>
<feature type="transmembrane region" description="Helical" evidence="1">
    <location>
        <begin position="83"/>
        <end position="113"/>
    </location>
</feature>
<evidence type="ECO:0000313" key="2">
    <source>
        <dbReference type="EMBL" id="PHJ18924.1"/>
    </source>
</evidence>
<proteinExistence type="predicted"/>
<reference evidence="2 3" key="1">
    <citation type="journal article" date="2017" name="Int. J. Parasitol.">
        <title>The genome of the protozoan parasite Cystoisospora suis and a reverse vaccinology approach to identify vaccine candidates.</title>
        <authorList>
            <person name="Palmieri N."/>
            <person name="Shrestha A."/>
            <person name="Ruttkowski B."/>
            <person name="Beck T."/>
            <person name="Vogl C."/>
            <person name="Tomley F."/>
            <person name="Blake D.P."/>
            <person name="Joachim A."/>
        </authorList>
    </citation>
    <scope>NUCLEOTIDE SEQUENCE [LARGE SCALE GENOMIC DNA]</scope>
    <source>
        <strain evidence="2 3">Wien I</strain>
    </source>
</reference>
<dbReference type="VEuPathDB" id="ToxoDB:CSUI_007248"/>
<dbReference type="EMBL" id="MIGC01003773">
    <property type="protein sequence ID" value="PHJ18924.1"/>
    <property type="molecule type" value="Genomic_DNA"/>
</dbReference>
<evidence type="ECO:0000313" key="3">
    <source>
        <dbReference type="Proteomes" id="UP000221165"/>
    </source>
</evidence>
<accession>A0A2C6KRA0</accession>
<name>A0A2C6KRA0_9APIC</name>
<evidence type="ECO:0000256" key="1">
    <source>
        <dbReference type="SAM" id="Phobius"/>
    </source>
</evidence>